<feature type="domain" description="Microcystin LR degradation protein MlrC C-terminal" evidence="1">
    <location>
        <begin position="301"/>
        <end position="477"/>
    </location>
</feature>
<dbReference type="Pfam" id="PF07364">
    <property type="entry name" value="DUF1485"/>
    <property type="match status" value="1"/>
</dbReference>
<protein>
    <submittedName>
        <fullName evidence="3">Microcystin degradation protein MlrC</fullName>
    </submittedName>
</protein>
<sequence length="502" mass="53971">MRVLVAEFRQESNSLSPAVSDLDFWRSGWILEPDEVRAALADQACAMAGIIETLDAAPEVDDIIFGPAMYSQSGGTADQSVMEHFLAGLLPVLHSAGQLDAIVLSLHGALQTTEFDDAEAEVVGRIREVVGEQVVISASTDLHGYISRQLIERIDLICGYRTYPHVDFVETGRRAARLALRALTGQRPWMAWVPVPMMVSASAYNSLAGPFRELLDHAEAMLGIEGVLDCTIYQMQPWLDLPDPHSSVVVVAETEQAARRAALDLAQRLYQARHDFEPRLRSIDETIDLAEDPATPKPVILVDSADSNNAGAPGDSMAVAARLLARGPGVRAATVVVDRAAVHAAFAAGVGARFRMSIGGSVDPRAIAADAEWYVRSLHDGDFVPEGVGSAGDRIELGRAAVLRCGSLDVLVCGTIAGNGDPQLYRAFGIEPLLRDLVVVKANTSFRAGYSAIAGVIAETDTPGAAAPQVRTLPFQRIPRTIYPWLDDPEPRLVAEFAHRSA</sequence>
<name>A0A852Y965_9MICO</name>
<dbReference type="RefSeq" id="WP_179565818.1">
    <property type="nucleotide sequence ID" value="NZ_JACBZY010000001.1"/>
</dbReference>
<proteinExistence type="predicted"/>
<dbReference type="Pfam" id="PF07171">
    <property type="entry name" value="MlrC_C"/>
    <property type="match status" value="1"/>
</dbReference>
<dbReference type="InterPro" id="IPR015995">
    <property type="entry name" value="MlrC_N"/>
</dbReference>
<reference evidence="3 4" key="1">
    <citation type="submission" date="2020-07" db="EMBL/GenBank/DDBJ databases">
        <title>Sequencing the genomes of 1000 actinobacteria strains.</title>
        <authorList>
            <person name="Klenk H.-P."/>
        </authorList>
    </citation>
    <scope>NUCLEOTIDE SEQUENCE [LARGE SCALE GENOMIC DNA]</scope>
    <source>
        <strain evidence="3 4">DSM 23141</strain>
    </source>
</reference>
<feature type="domain" description="Microcystin LR degradation protein MlrC N-terminal" evidence="2">
    <location>
        <begin position="2"/>
        <end position="290"/>
    </location>
</feature>
<dbReference type="Proteomes" id="UP000553888">
    <property type="component" value="Unassembled WGS sequence"/>
</dbReference>
<keyword evidence="4" id="KW-1185">Reference proteome</keyword>
<evidence type="ECO:0000313" key="4">
    <source>
        <dbReference type="Proteomes" id="UP000553888"/>
    </source>
</evidence>
<organism evidence="3 4">
    <name type="scientific">Schumannella luteola</name>
    <dbReference type="NCBI Taxonomy" id="472059"/>
    <lineage>
        <taxon>Bacteria</taxon>
        <taxon>Bacillati</taxon>
        <taxon>Actinomycetota</taxon>
        <taxon>Actinomycetes</taxon>
        <taxon>Micrococcales</taxon>
        <taxon>Microbacteriaceae</taxon>
        <taxon>Schumannella</taxon>
    </lineage>
</organism>
<evidence type="ECO:0000313" key="3">
    <source>
        <dbReference type="EMBL" id="NYG98402.1"/>
    </source>
</evidence>
<dbReference type="InterPro" id="IPR010799">
    <property type="entry name" value="MlrC_C"/>
</dbReference>
<evidence type="ECO:0000259" key="2">
    <source>
        <dbReference type="Pfam" id="PF07364"/>
    </source>
</evidence>
<evidence type="ECO:0000259" key="1">
    <source>
        <dbReference type="Pfam" id="PF07171"/>
    </source>
</evidence>
<accession>A0A852Y965</accession>
<dbReference type="EMBL" id="JACBZY010000001">
    <property type="protein sequence ID" value="NYG98402.1"/>
    <property type="molecule type" value="Genomic_DNA"/>
</dbReference>
<gene>
    <name evidence="3" type="ORF">BJ979_001028</name>
</gene>
<comment type="caution">
    <text evidence="3">The sequence shown here is derived from an EMBL/GenBank/DDBJ whole genome shotgun (WGS) entry which is preliminary data.</text>
</comment>
<dbReference type="AlphaFoldDB" id="A0A852Y965"/>